<dbReference type="SUPFAM" id="SSF50978">
    <property type="entry name" value="WD40 repeat-like"/>
    <property type="match status" value="1"/>
</dbReference>
<feature type="compositionally biased region" description="Polar residues" evidence="4">
    <location>
        <begin position="25"/>
        <end position="41"/>
    </location>
</feature>
<accession>A0A077WKU0</accession>
<sequence>MAFRQQQQAIANRNYMLQQQQQLQMNASQPSPNATVPTSQAMMMGGFNPQQDPDKARAAIANYQRQQAQQAEQLYRQQQAAAAQQGGRPPPTPAQQQQHPSKRPRPNPDNETTNTSMAQGSPQASPHMMNQQQTPATIKPEQVQGRVLSQQQRFQPSSQDSPQTSQQQTPQHQHASTGWNDMEGNGGGMVKPESSPAMPDNMAATNNNMSFDLERFMMGDGGDFAEIFANADDGTDPALLLGDGNDFSSNFLATSFGGGLGMENALTLGGGGSGGSGETLQSQGELAGHTDKVLTCAFSKDGQYVVSGGRDKHVIVWSVRDKQKLYTLDGHTNVINCARWSADDRNLVVTCSFDKTIRVWDVGSALVANASFVKQVMQFEGRIRICAVDFCPTRPEILCSMDAEGELNVWNMNTRKRDKTLQVPMRTVSSNQLRFHPRDGNIVACAVGNQLYVININRCEGDNMDGIKTIQTSDSKNITSLDWSSDGNFLVTCSEGLITVYDTVHWKIINSHSVQGKTSSCAFVNNCSTDKLQVIFGEYETIYIWQCSVPGAQPKRTGSQPGLVAALASCTFTMDGTTMIASASHNTKDKNLMLWSL</sequence>
<dbReference type="PROSITE" id="PS50294">
    <property type="entry name" value="WD_REPEATS_REGION"/>
    <property type="match status" value="2"/>
</dbReference>
<protein>
    <submittedName>
        <fullName evidence="5">Uncharacterized protein</fullName>
    </submittedName>
</protein>
<dbReference type="PANTHER" id="PTHR44376">
    <property type="entry name" value="TRANSCRIPTIONAL REGULATOR OF FILAMENTOUS GROWTH FLO8"/>
    <property type="match status" value="1"/>
</dbReference>
<evidence type="ECO:0000313" key="5">
    <source>
        <dbReference type="EMBL" id="CDS07142.1"/>
    </source>
</evidence>
<feature type="compositionally biased region" description="Polar residues" evidence="4">
    <location>
        <begin position="109"/>
        <end position="136"/>
    </location>
</feature>
<dbReference type="InterPro" id="IPR001680">
    <property type="entry name" value="WD40_rpt"/>
</dbReference>
<dbReference type="PROSITE" id="PS50082">
    <property type="entry name" value="WD_REPEATS_2"/>
    <property type="match status" value="2"/>
</dbReference>
<dbReference type="InterPro" id="IPR044716">
    <property type="entry name" value="LEUNIG-like"/>
</dbReference>
<evidence type="ECO:0000256" key="1">
    <source>
        <dbReference type="ARBA" id="ARBA00022574"/>
    </source>
</evidence>
<feature type="compositionally biased region" description="Low complexity" evidence="4">
    <location>
        <begin position="69"/>
        <end position="87"/>
    </location>
</feature>
<dbReference type="OrthoDB" id="5600002at2759"/>
<dbReference type="PANTHER" id="PTHR44376:SF5">
    <property type="entry name" value="TRANSCRIPTIONAL COREPRESSOR LEUNIG ISOFORM X1"/>
    <property type="match status" value="1"/>
</dbReference>
<dbReference type="AlphaFoldDB" id="A0A077WKU0"/>
<name>A0A077WKU0_9FUNG</name>
<feature type="region of interest" description="Disordered" evidence="4">
    <location>
        <begin position="69"/>
        <end position="205"/>
    </location>
</feature>
<dbReference type="Pfam" id="PF00400">
    <property type="entry name" value="WD40"/>
    <property type="match status" value="3"/>
</dbReference>
<gene>
    <name evidence="5" type="ORF">LRAMOSA09665</name>
</gene>
<dbReference type="Gene3D" id="2.130.10.10">
    <property type="entry name" value="YVTN repeat-like/Quinoprotein amine dehydrogenase"/>
    <property type="match status" value="2"/>
</dbReference>
<feature type="compositionally biased region" description="Low complexity" evidence="4">
    <location>
        <begin position="155"/>
        <end position="177"/>
    </location>
</feature>
<dbReference type="InterPro" id="IPR015943">
    <property type="entry name" value="WD40/YVTN_repeat-like_dom_sf"/>
</dbReference>
<keyword evidence="2" id="KW-0677">Repeat</keyword>
<dbReference type="PROSITE" id="PS00678">
    <property type="entry name" value="WD_REPEATS_1"/>
    <property type="match status" value="1"/>
</dbReference>
<reference evidence="5" key="1">
    <citation type="journal article" date="2014" name="Genome Announc.">
        <title>De novo whole-genome sequence and genome annotation of Lichtheimia ramosa.</title>
        <authorList>
            <person name="Linde J."/>
            <person name="Schwartze V."/>
            <person name="Binder U."/>
            <person name="Lass-Florl C."/>
            <person name="Voigt K."/>
            <person name="Horn F."/>
        </authorList>
    </citation>
    <scope>NUCLEOTIDE SEQUENCE</scope>
    <source>
        <strain evidence="5">JMRC FSU:6197</strain>
    </source>
</reference>
<dbReference type="EMBL" id="LK023323">
    <property type="protein sequence ID" value="CDS07142.1"/>
    <property type="molecule type" value="Genomic_DNA"/>
</dbReference>
<dbReference type="SMART" id="SM00320">
    <property type="entry name" value="WD40"/>
    <property type="match status" value="6"/>
</dbReference>
<evidence type="ECO:0000256" key="3">
    <source>
        <dbReference type="PROSITE-ProRule" id="PRU00221"/>
    </source>
</evidence>
<dbReference type="InterPro" id="IPR019775">
    <property type="entry name" value="WD40_repeat_CS"/>
</dbReference>
<feature type="repeat" description="WD" evidence="3">
    <location>
        <begin position="286"/>
        <end position="327"/>
    </location>
</feature>
<organism evidence="5">
    <name type="scientific">Lichtheimia ramosa</name>
    <dbReference type="NCBI Taxonomy" id="688394"/>
    <lineage>
        <taxon>Eukaryota</taxon>
        <taxon>Fungi</taxon>
        <taxon>Fungi incertae sedis</taxon>
        <taxon>Mucoromycota</taxon>
        <taxon>Mucoromycotina</taxon>
        <taxon>Mucoromycetes</taxon>
        <taxon>Mucorales</taxon>
        <taxon>Lichtheimiaceae</taxon>
        <taxon>Lichtheimia</taxon>
    </lineage>
</organism>
<dbReference type="GO" id="GO:0003714">
    <property type="term" value="F:transcription corepressor activity"/>
    <property type="evidence" value="ECO:0007669"/>
    <property type="project" value="InterPro"/>
</dbReference>
<proteinExistence type="predicted"/>
<feature type="region of interest" description="Disordered" evidence="4">
    <location>
        <begin position="21"/>
        <end position="55"/>
    </location>
</feature>
<evidence type="ECO:0000256" key="2">
    <source>
        <dbReference type="ARBA" id="ARBA00022737"/>
    </source>
</evidence>
<evidence type="ECO:0000256" key="4">
    <source>
        <dbReference type="SAM" id="MobiDB-lite"/>
    </source>
</evidence>
<dbReference type="InterPro" id="IPR036322">
    <property type="entry name" value="WD40_repeat_dom_sf"/>
</dbReference>
<keyword evidence="1 3" id="KW-0853">WD repeat</keyword>
<feature type="repeat" description="WD" evidence="3">
    <location>
        <begin position="328"/>
        <end position="362"/>
    </location>
</feature>